<dbReference type="EMBL" id="JAODUP010000247">
    <property type="protein sequence ID" value="KAK2155172.1"/>
    <property type="molecule type" value="Genomic_DNA"/>
</dbReference>
<sequence length="162" mass="18483">FHTEFRCEAYIKFSNNRRLLFTREEPPDDKDISYQCWVINISNGSKSLLGKDGHWIQASVLDRKYCSSDSSLESIDYQSTKLSFQIETEPSERHCIVINGGSSPRLSSVRLSLRKSPKDLRSSRERLRVGFVSQSPAVSHKRATEATLLICITCTVLRHCID</sequence>
<accession>A0AAD9JLG4</accession>
<evidence type="ECO:0000313" key="2">
    <source>
        <dbReference type="Proteomes" id="UP001208570"/>
    </source>
</evidence>
<reference evidence="1" key="1">
    <citation type="journal article" date="2023" name="Mol. Biol. Evol.">
        <title>Third-Generation Sequencing Reveals the Adaptive Role of the Epigenome in Three Deep-Sea Polychaetes.</title>
        <authorList>
            <person name="Perez M."/>
            <person name="Aroh O."/>
            <person name="Sun Y."/>
            <person name="Lan Y."/>
            <person name="Juniper S.K."/>
            <person name="Young C.R."/>
            <person name="Angers B."/>
            <person name="Qian P.Y."/>
        </authorList>
    </citation>
    <scope>NUCLEOTIDE SEQUENCE</scope>
    <source>
        <strain evidence="1">P08H-3</strain>
    </source>
</reference>
<evidence type="ECO:0000313" key="1">
    <source>
        <dbReference type="EMBL" id="KAK2155172.1"/>
    </source>
</evidence>
<comment type="caution">
    <text evidence="1">The sequence shown here is derived from an EMBL/GenBank/DDBJ whole genome shotgun (WGS) entry which is preliminary data.</text>
</comment>
<protein>
    <submittedName>
        <fullName evidence="1">Uncharacterized protein</fullName>
    </submittedName>
</protein>
<keyword evidence="2" id="KW-1185">Reference proteome</keyword>
<dbReference type="Proteomes" id="UP001208570">
    <property type="component" value="Unassembled WGS sequence"/>
</dbReference>
<dbReference type="AlphaFoldDB" id="A0AAD9JLG4"/>
<gene>
    <name evidence="1" type="ORF">LSH36_247g03060</name>
</gene>
<proteinExistence type="predicted"/>
<name>A0AAD9JLG4_9ANNE</name>
<feature type="non-terminal residue" evidence="1">
    <location>
        <position position="1"/>
    </location>
</feature>
<organism evidence="1 2">
    <name type="scientific">Paralvinella palmiformis</name>
    <dbReference type="NCBI Taxonomy" id="53620"/>
    <lineage>
        <taxon>Eukaryota</taxon>
        <taxon>Metazoa</taxon>
        <taxon>Spiralia</taxon>
        <taxon>Lophotrochozoa</taxon>
        <taxon>Annelida</taxon>
        <taxon>Polychaeta</taxon>
        <taxon>Sedentaria</taxon>
        <taxon>Canalipalpata</taxon>
        <taxon>Terebellida</taxon>
        <taxon>Terebelliformia</taxon>
        <taxon>Alvinellidae</taxon>
        <taxon>Paralvinella</taxon>
    </lineage>
</organism>